<gene>
    <name evidence="2" type="ORF">QO015_003788</name>
</gene>
<dbReference type="Proteomes" id="UP001223743">
    <property type="component" value="Unassembled WGS sequence"/>
</dbReference>
<evidence type="ECO:0000313" key="2">
    <source>
        <dbReference type="EMBL" id="MDQ0518175.1"/>
    </source>
</evidence>
<keyword evidence="3" id="KW-1185">Reference proteome</keyword>
<reference evidence="2 3" key="1">
    <citation type="submission" date="2023-07" db="EMBL/GenBank/DDBJ databases">
        <title>Genomic Encyclopedia of Type Strains, Phase IV (KMG-IV): sequencing the most valuable type-strain genomes for metagenomic binning, comparative biology and taxonomic classification.</title>
        <authorList>
            <person name="Goeker M."/>
        </authorList>
    </citation>
    <scope>NUCLEOTIDE SEQUENCE [LARGE SCALE GENOMIC DNA]</scope>
    <source>
        <strain evidence="2 3">B1-1</strain>
    </source>
</reference>
<keyword evidence="1" id="KW-0472">Membrane</keyword>
<accession>A0ABU0MBI3</accession>
<keyword evidence="1" id="KW-1133">Transmembrane helix</keyword>
<keyword evidence="1" id="KW-0812">Transmembrane</keyword>
<protein>
    <submittedName>
        <fullName evidence="2">Uncharacterized protein</fullName>
    </submittedName>
</protein>
<dbReference type="RefSeq" id="WP_266283603.1">
    <property type="nucleotide sequence ID" value="NZ_JAPKNF010000003.1"/>
</dbReference>
<organism evidence="2 3">
    <name type="scientific">Kaistia geumhonensis</name>
    <dbReference type="NCBI Taxonomy" id="410839"/>
    <lineage>
        <taxon>Bacteria</taxon>
        <taxon>Pseudomonadati</taxon>
        <taxon>Pseudomonadota</taxon>
        <taxon>Alphaproteobacteria</taxon>
        <taxon>Hyphomicrobiales</taxon>
        <taxon>Kaistiaceae</taxon>
        <taxon>Kaistia</taxon>
    </lineage>
</organism>
<evidence type="ECO:0000313" key="3">
    <source>
        <dbReference type="Proteomes" id="UP001223743"/>
    </source>
</evidence>
<comment type="caution">
    <text evidence="2">The sequence shown here is derived from an EMBL/GenBank/DDBJ whole genome shotgun (WGS) entry which is preliminary data.</text>
</comment>
<name>A0ABU0MBI3_9HYPH</name>
<feature type="transmembrane region" description="Helical" evidence="1">
    <location>
        <begin position="55"/>
        <end position="74"/>
    </location>
</feature>
<sequence>MAMRRPGLHHAELNWERIARLLSLIPILLGPPVAALLISFRRMKSTRPGSVGREVWQTTIVIAVANIVLSLLVWHVAAGHAEALAIEAFAWLRALMGVGAQTPSGVIGA</sequence>
<evidence type="ECO:0000256" key="1">
    <source>
        <dbReference type="SAM" id="Phobius"/>
    </source>
</evidence>
<dbReference type="EMBL" id="JAUSWJ010000001">
    <property type="protein sequence ID" value="MDQ0518175.1"/>
    <property type="molecule type" value="Genomic_DNA"/>
</dbReference>
<proteinExistence type="predicted"/>
<feature type="transmembrane region" description="Helical" evidence="1">
    <location>
        <begin position="21"/>
        <end position="40"/>
    </location>
</feature>